<keyword evidence="1 2" id="KW-0597">Phosphoprotein</keyword>
<dbReference type="Pfam" id="PF00072">
    <property type="entry name" value="Response_reg"/>
    <property type="match status" value="1"/>
</dbReference>
<evidence type="ECO:0000256" key="2">
    <source>
        <dbReference type="PROSITE-ProRule" id="PRU00169"/>
    </source>
</evidence>
<evidence type="ECO:0000313" key="4">
    <source>
        <dbReference type="EMBL" id="RCU48412.1"/>
    </source>
</evidence>
<dbReference type="Gene3D" id="3.40.50.2300">
    <property type="match status" value="1"/>
</dbReference>
<dbReference type="PANTHER" id="PTHR44591:SF3">
    <property type="entry name" value="RESPONSE REGULATORY DOMAIN-CONTAINING PROTEIN"/>
    <property type="match status" value="1"/>
</dbReference>
<evidence type="ECO:0000313" key="5">
    <source>
        <dbReference type="Proteomes" id="UP000252189"/>
    </source>
</evidence>
<protein>
    <submittedName>
        <fullName evidence="4">Response regulator</fullName>
    </submittedName>
</protein>
<dbReference type="SUPFAM" id="SSF52172">
    <property type="entry name" value="CheY-like"/>
    <property type="match status" value="1"/>
</dbReference>
<dbReference type="RefSeq" id="WP_114450045.1">
    <property type="nucleotide sequence ID" value="NZ_QPHM01000001.1"/>
</dbReference>
<dbReference type="Pfam" id="PF08663">
    <property type="entry name" value="HalX"/>
    <property type="match status" value="1"/>
</dbReference>
<keyword evidence="5" id="KW-1185">Reference proteome</keyword>
<dbReference type="InterPro" id="IPR001789">
    <property type="entry name" value="Sig_transdc_resp-reg_receiver"/>
</dbReference>
<dbReference type="OrthoDB" id="86314at2157"/>
<dbReference type="SMART" id="SM00448">
    <property type="entry name" value="REC"/>
    <property type="match status" value="1"/>
</dbReference>
<comment type="caution">
    <text evidence="4">The sequence shown here is derived from an EMBL/GenBank/DDBJ whole genome shotgun (WGS) entry which is preliminary data.</text>
</comment>
<dbReference type="GO" id="GO:0000160">
    <property type="term" value="P:phosphorelay signal transduction system"/>
    <property type="evidence" value="ECO:0007669"/>
    <property type="project" value="InterPro"/>
</dbReference>
<dbReference type="InterPro" id="IPR013971">
    <property type="entry name" value="HalX_domain"/>
</dbReference>
<organism evidence="4 5">
    <name type="scientific">Haloplanus salinus</name>
    <dbReference type="NCBI Taxonomy" id="1126245"/>
    <lineage>
        <taxon>Archaea</taxon>
        <taxon>Methanobacteriati</taxon>
        <taxon>Methanobacteriota</taxon>
        <taxon>Stenosarchaea group</taxon>
        <taxon>Halobacteria</taxon>
        <taxon>Halobacteriales</taxon>
        <taxon>Haloferacaceae</taxon>
        <taxon>Haloplanus</taxon>
    </lineage>
</organism>
<proteinExistence type="predicted"/>
<reference evidence="4 5" key="1">
    <citation type="submission" date="2018-07" db="EMBL/GenBank/DDBJ databases">
        <title>Genome sequences of Haloplanus salinus JCM 18368T.</title>
        <authorList>
            <person name="Kim Y.B."/>
            <person name="Roh S.W."/>
        </authorList>
    </citation>
    <scope>NUCLEOTIDE SEQUENCE [LARGE SCALE GENOMIC DNA]</scope>
    <source>
        <strain evidence="4 5">JCM 18368</strain>
    </source>
</reference>
<dbReference type="Proteomes" id="UP000252189">
    <property type="component" value="Unassembled WGS sequence"/>
</dbReference>
<name>A0A368NCW8_9EURY</name>
<feature type="domain" description="Response regulatory" evidence="3">
    <location>
        <begin position="7"/>
        <end position="116"/>
    </location>
</feature>
<dbReference type="AlphaFoldDB" id="A0A368NCW8"/>
<evidence type="ECO:0000256" key="1">
    <source>
        <dbReference type="ARBA" id="ARBA00022553"/>
    </source>
</evidence>
<dbReference type="EMBL" id="QPHM01000001">
    <property type="protein sequence ID" value="RCU48412.1"/>
    <property type="molecule type" value="Genomic_DNA"/>
</dbReference>
<sequence>MATAQPTVLLVDDERDVVDVYALAFAGDEYTVLKAYSGEEALDQVDSADVVLLDRRMPGLSGQDVLEEIRTRGLDVRVAMVTAVDPDFDIAEMDFDTYLTKPVDGDELRATVDELLTLSTYDEQIRERFAVAEKLAVLEAEKTERELAASDEYARLQDRAAELDAQSSETVDSMTAETFEKAMFDLDAGAGPEK</sequence>
<accession>A0A368NCW8</accession>
<feature type="modified residue" description="4-aspartylphosphate" evidence="2">
    <location>
        <position position="54"/>
    </location>
</feature>
<dbReference type="InterPro" id="IPR050595">
    <property type="entry name" value="Bact_response_regulator"/>
</dbReference>
<evidence type="ECO:0000259" key="3">
    <source>
        <dbReference type="PROSITE" id="PS50110"/>
    </source>
</evidence>
<gene>
    <name evidence="4" type="ORF">DU504_14535</name>
</gene>
<dbReference type="PANTHER" id="PTHR44591">
    <property type="entry name" value="STRESS RESPONSE REGULATOR PROTEIN 1"/>
    <property type="match status" value="1"/>
</dbReference>
<dbReference type="InterPro" id="IPR011006">
    <property type="entry name" value="CheY-like_superfamily"/>
</dbReference>
<dbReference type="PROSITE" id="PS50110">
    <property type="entry name" value="RESPONSE_REGULATORY"/>
    <property type="match status" value="1"/>
</dbReference>